<dbReference type="InterPro" id="IPR012902">
    <property type="entry name" value="N_methyl_site"/>
</dbReference>
<evidence type="ECO:0000313" key="3">
    <source>
        <dbReference type="Proteomes" id="UP000199391"/>
    </source>
</evidence>
<evidence type="ECO:0000313" key="2">
    <source>
        <dbReference type="EMBL" id="SFV01529.1"/>
    </source>
</evidence>
<gene>
    <name evidence="2" type="ORF">SAMN05216552_102038</name>
</gene>
<accession>A0A1I7KVP7</accession>
<dbReference type="STRING" id="1035707.SAMN05216552_102038"/>
<feature type="transmembrane region" description="Helical" evidence="1">
    <location>
        <begin position="12"/>
        <end position="33"/>
    </location>
</feature>
<protein>
    <submittedName>
        <fullName evidence="2">Type IV pilus assembly protein PilE</fullName>
    </submittedName>
</protein>
<sequence>MHNARNAIRRQGFTMIEAMIVLVIMMVTAAAAYPSYAQFVVRGKRTEAQASLYLLMQQQERYFSVHNSYLAFSSSSTDADERKFKWWTGVKAADSAYEVEGKACDGEEIGDCVQLIAKPGTAQVDANYKDAVCESLILTSAGERKATGASTGCWR</sequence>
<dbReference type="Gene3D" id="3.30.700.10">
    <property type="entry name" value="Glycoprotein, Type 4 Pilin"/>
    <property type="match status" value="1"/>
</dbReference>
<reference evidence="3" key="1">
    <citation type="submission" date="2016-10" db="EMBL/GenBank/DDBJ databases">
        <authorList>
            <person name="Varghese N."/>
            <person name="Submissions S."/>
        </authorList>
    </citation>
    <scope>NUCLEOTIDE SEQUENCE [LARGE SCALE GENOMIC DNA]</scope>
    <source>
        <strain evidence="3">CGMCC 1.11014</strain>
    </source>
</reference>
<evidence type="ECO:0000256" key="1">
    <source>
        <dbReference type="SAM" id="Phobius"/>
    </source>
</evidence>
<dbReference type="RefSeq" id="WP_093557345.1">
    <property type="nucleotide sequence ID" value="NZ_FPBO01000020.1"/>
</dbReference>
<dbReference type="OrthoDB" id="8592370at2"/>
<name>A0A1I7KVP7_9BURK</name>
<dbReference type="InterPro" id="IPR045584">
    <property type="entry name" value="Pilin-like"/>
</dbReference>
<keyword evidence="1" id="KW-0812">Transmembrane</keyword>
<dbReference type="NCBIfam" id="TIGR02532">
    <property type="entry name" value="IV_pilin_GFxxxE"/>
    <property type="match status" value="1"/>
</dbReference>
<dbReference type="GO" id="GO:0043683">
    <property type="term" value="P:type IV pilus assembly"/>
    <property type="evidence" value="ECO:0007669"/>
    <property type="project" value="InterPro"/>
</dbReference>
<organism evidence="2 3">
    <name type="scientific">Pseudoduganella namucuonensis</name>
    <dbReference type="NCBI Taxonomy" id="1035707"/>
    <lineage>
        <taxon>Bacteria</taxon>
        <taxon>Pseudomonadati</taxon>
        <taxon>Pseudomonadota</taxon>
        <taxon>Betaproteobacteria</taxon>
        <taxon>Burkholderiales</taxon>
        <taxon>Oxalobacteraceae</taxon>
        <taxon>Telluria group</taxon>
        <taxon>Pseudoduganella</taxon>
    </lineage>
</organism>
<keyword evidence="3" id="KW-1185">Reference proteome</keyword>
<dbReference type="Proteomes" id="UP000199391">
    <property type="component" value="Unassembled WGS sequence"/>
</dbReference>
<dbReference type="SUPFAM" id="SSF54523">
    <property type="entry name" value="Pili subunits"/>
    <property type="match status" value="1"/>
</dbReference>
<keyword evidence="1" id="KW-0472">Membrane</keyword>
<keyword evidence="1" id="KW-1133">Transmembrane helix</keyword>
<dbReference type="EMBL" id="FPBO01000020">
    <property type="protein sequence ID" value="SFV01529.1"/>
    <property type="molecule type" value="Genomic_DNA"/>
</dbReference>
<dbReference type="AlphaFoldDB" id="A0A1I7KVP7"/>
<dbReference type="Pfam" id="PF07963">
    <property type="entry name" value="N_methyl"/>
    <property type="match status" value="1"/>
</dbReference>
<dbReference type="InterPro" id="IPR031982">
    <property type="entry name" value="PilE-like"/>
</dbReference>
<proteinExistence type="predicted"/>
<dbReference type="Pfam" id="PF16732">
    <property type="entry name" value="ComP_DUS"/>
    <property type="match status" value="1"/>
</dbReference>